<evidence type="ECO:0000256" key="2">
    <source>
        <dbReference type="SAM" id="Phobius"/>
    </source>
</evidence>
<feature type="region of interest" description="Disordered" evidence="1">
    <location>
        <begin position="192"/>
        <end position="236"/>
    </location>
</feature>
<dbReference type="Proteomes" id="UP000199501">
    <property type="component" value="Unassembled WGS sequence"/>
</dbReference>
<accession>A0A1G6S4S8</accession>
<keyword evidence="2" id="KW-0472">Membrane</keyword>
<gene>
    <name evidence="3" type="ORF">SAMN05216174_107225</name>
</gene>
<reference evidence="4" key="1">
    <citation type="submission" date="2016-10" db="EMBL/GenBank/DDBJ databases">
        <authorList>
            <person name="Varghese N."/>
            <person name="Submissions S."/>
        </authorList>
    </citation>
    <scope>NUCLEOTIDE SEQUENCE [LARGE SCALE GENOMIC DNA]</scope>
    <source>
        <strain evidence="4">IBRC-M 10403</strain>
    </source>
</reference>
<feature type="compositionally biased region" description="Low complexity" evidence="1">
    <location>
        <begin position="203"/>
        <end position="223"/>
    </location>
</feature>
<sequence length="236" mass="25058">MCLPLAVIAATTLLVMCAVRCLRARLRARTWLALLRVCAPIAAGSGVVLVAAAVAVAVDPAPFRDYPGVPGMGFSAGVLLLVFAWRQAVTRSGLPDRVAGAAVAEWVITFALVSIGLFWAVSDYSGAGGVRRAFEVEARVPAMPDALLFSERSLAIPDVREVECGRPDSAYRYRYDGLKLLLQSGNQYVLLPPPGRRPTVPRSCCPAPTRSASSSPRRAPGPGTARGFPRARGDRS</sequence>
<feature type="transmembrane region" description="Helical" evidence="2">
    <location>
        <begin position="33"/>
        <end position="57"/>
    </location>
</feature>
<feature type="transmembrane region" description="Helical" evidence="2">
    <location>
        <begin position="98"/>
        <end position="121"/>
    </location>
</feature>
<protein>
    <submittedName>
        <fullName evidence="3">Uncharacterized protein</fullName>
    </submittedName>
</protein>
<dbReference type="AlphaFoldDB" id="A0A1G6S4S8"/>
<name>A0A1G6S4S8_9PSEU</name>
<evidence type="ECO:0000313" key="3">
    <source>
        <dbReference type="EMBL" id="SDD11848.1"/>
    </source>
</evidence>
<dbReference type="EMBL" id="FMZZ01000007">
    <property type="protein sequence ID" value="SDD11848.1"/>
    <property type="molecule type" value="Genomic_DNA"/>
</dbReference>
<organism evidence="3 4">
    <name type="scientific">Actinokineospora iranica</name>
    <dbReference type="NCBI Taxonomy" id="1271860"/>
    <lineage>
        <taxon>Bacteria</taxon>
        <taxon>Bacillati</taxon>
        <taxon>Actinomycetota</taxon>
        <taxon>Actinomycetes</taxon>
        <taxon>Pseudonocardiales</taxon>
        <taxon>Pseudonocardiaceae</taxon>
        <taxon>Actinokineospora</taxon>
    </lineage>
</organism>
<keyword evidence="4" id="KW-1185">Reference proteome</keyword>
<proteinExistence type="predicted"/>
<feature type="transmembrane region" description="Helical" evidence="2">
    <location>
        <begin position="69"/>
        <end position="86"/>
    </location>
</feature>
<evidence type="ECO:0000256" key="1">
    <source>
        <dbReference type="SAM" id="MobiDB-lite"/>
    </source>
</evidence>
<evidence type="ECO:0000313" key="4">
    <source>
        <dbReference type="Proteomes" id="UP000199501"/>
    </source>
</evidence>
<keyword evidence="2" id="KW-1133">Transmembrane helix</keyword>
<keyword evidence="2" id="KW-0812">Transmembrane</keyword>